<sequence>MLKKLPGLDVQSDGNISVQGERVTRIFVDGKEFFGRDLKTATKNLPADAIENVQVIDEQSQEARFSGIDDGRRQKVINLTLKEGRRNTGFGKATAGTLHDAGKLQSS</sequence>
<dbReference type="SUPFAM" id="SSF56935">
    <property type="entry name" value="Porins"/>
    <property type="match status" value="1"/>
</dbReference>
<dbReference type="OrthoDB" id="1682379at2"/>
<dbReference type="Proteomes" id="UP000256708">
    <property type="component" value="Unassembled WGS sequence"/>
</dbReference>
<accession>A0A3D8L005</accession>
<proteinExistence type="predicted"/>
<comment type="caution">
    <text evidence="2">The sequence shown here is derived from an EMBL/GenBank/DDBJ whole genome shotgun (WGS) entry which is preliminary data.</text>
</comment>
<gene>
    <name evidence="2" type="ORF">DXT99_25960</name>
</gene>
<evidence type="ECO:0008006" key="4">
    <source>
        <dbReference type="Google" id="ProtNLM"/>
    </source>
</evidence>
<keyword evidence="3" id="KW-1185">Reference proteome</keyword>
<name>A0A3D8L005_9BACT</name>
<reference evidence="3" key="1">
    <citation type="submission" date="2018-08" db="EMBL/GenBank/DDBJ databases">
        <authorList>
            <person name="Liu Z.-W."/>
            <person name="Du Z.-J."/>
        </authorList>
    </citation>
    <scope>NUCLEOTIDE SEQUENCE [LARGE SCALE GENOMIC DNA]</scope>
    <source>
        <strain evidence="3">H4X</strain>
    </source>
</reference>
<dbReference type="AlphaFoldDB" id="A0A3D8L005"/>
<organism evidence="2 3">
    <name type="scientific">Pontibacter diazotrophicus</name>
    <dbReference type="NCBI Taxonomy" id="1400979"/>
    <lineage>
        <taxon>Bacteria</taxon>
        <taxon>Pseudomonadati</taxon>
        <taxon>Bacteroidota</taxon>
        <taxon>Cytophagia</taxon>
        <taxon>Cytophagales</taxon>
        <taxon>Hymenobacteraceae</taxon>
        <taxon>Pontibacter</taxon>
    </lineage>
</organism>
<protein>
    <recommendedName>
        <fullName evidence="4">TonB-dependent receptor plug domain-containing protein</fullName>
    </recommendedName>
</protein>
<dbReference type="EMBL" id="QRGR01000053">
    <property type="protein sequence ID" value="RDV10713.1"/>
    <property type="molecule type" value="Genomic_DNA"/>
</dbReference>
<evidence type="ECO:0000256" key="1">
    <source>
        <dbReference type="SAM" id="MobiDB-lite"/>
    </source>
</evidence>
<feature type="region of interest" description="Disordered" evidence="1">
    <location>
        <begin position="88"/>
        <end position="107"/>
    </location>
</feature>
<evidence type="ECO:0000313" key="2">
    <source>
        <dbReference type="EMBL" id="RDV10713.1"/>
    </source>
</evidence>
<evidence type="ECO:0000313" key="3">
    <source>
        <dbReference type="Proteomes" id="UP000256708"/>
    </source>
</evidence>